<dbReference type="Proteomes" id="UP000546162">
    <property type="component" value="Unassembled WGS sequence"/>
</dbReference>
<evidence type="ECO:0000313" key="5">
    <source>
        <dbReference type="Proteomes" id="UP000546162"/>
    </source>
</evidence>
<dbReference type="Pfam" id="PF00582">
    <property type="entry name" value="Usp"/>
    <property type="match status" value="2"/>
</dbReference>
<feature type="region of interest" description="Disordered" evidence="2">
    <location>
        <begin position="1"/>
        <end position="21"/>
    </location>
</feature>
<proteinExistence type="inferred from homology"/>
<evidence type="ECO:0000256" key="1">
    <source>
        <dbReference type="ARBA" id="ARBA00008791"/>
    </source>
</evidence>
<sequence length="299" mass="31651">MSDLGKYRVEQEARQRAGTSRRATRYGEVINRYLGTYSYVDPYVPAKAPAPDPPVIDSTATGTVIAGVDDAPTSHVAVDHAAIEAELRGYGLLLVHAGNTPHDPRLLTRVVKRVRAFAPSVPVTTRVSVGMTPVEMLLTDAGDDDLIVVGHRHGPLRGALRRSVADRVAARHPGPVLVVDAPWPAAPELASRPLVVGVDEAPSAGRVVGFALQEARLRGCDLILLHVTREASDAPDRSDRRGGVTVQNRTVVGNPVNELVSASQYAAAVVLGRRPGHIGLGSVGGAVLHQAQCPIFFVG</sequence>
<gene>
    <name evidence="4" type="ORF">BJY16_006285</name>
</gene>
<feature type="domain" description="UspA" evidence="3">
    <location>
        <begin position="192"/>
        <end position="236"/>
    </location>
</feature>
<dbReference type="EMBL" id="JACHNB010000001">
    <property type="protein sequence ID" value="MBB4742826.1"/>
    <property type="molecule type" value="Genomic_DNA"/>
</dbReference>
<evidence type="ECO:0000259" key="3">
    <source>
        <dbReference type="Pfam" id="PF00582"/>
    </source>
</evidence>
<name>A0A7W7H2K1_9ACTN</name>
<dbReference type="InterPro" id="IPR006016">
    <property type="entry name" value="UspA"/>
</dbReference>
<keyword evidence="5" id="KW-1185">Reference proteome</keyword>
<organism evidence="4 5">
    <name type="scientific">Actinoplanes octamycinicus</name>
    <dbReference type="NCBI Taxonomy" id="135948"/>
    <lineage>
        <taxon>Bacteria</taxon>
        <taxon>Bacillati</taxon>
        <taxon>Actinomycetota</taxon>
        <taxon>Actinomycetes</taxon>
        <taxon>Micromonosporales</taxon>
        <taxon>Micromonosporaceae</taxon>
        <taxon>Actinoplanes</taxon>
    </lineage>
</organism>
<comment type="caution">
    <text evidence="4">The sequence shown here is derived from an EMBL/GenBank/DDBJ whole genome shotgun (WGS) entry which is preliminary data.</text>
</comment>
<evidence type="ECO:0000256" key="2">
    <source>
        <dbReference type="SAM" id="MobiDB-lite"/>
    </source>
</evidence>
<dbReference type="Gene3D" id="3.40.50.12370">
    <property type="match status" value="1"/>
</dbReference>
<feature type="domain" description="UspA" evidence="3">
    <location>
        <begin position="119"/>
        <end position="179"/>
    </location>
</feature>
<comment type="similarity">
    <text evidence="1">Belongs to the universal stress protein A family.</text>
</comment>
<dbReference type="PANTHER" id="PTHR46268">
    <property type="entry name" value="STRESS RESPONSE PROTEIN NHAX"/>
    <property type="match status" value="1"/>
</dbReference>
<dbReference type="CDD" id="cd00293">
    <property type="entry name" value="USP-like"/>
    <property type="match status" value="1"/>
</dbReference>
<accession>A0A7W7H2K1</accession>
<dbReference type="RefSeq" id="WP_185043140.1">
    <property type="nucleotide sequence ID" value="NZ_BAABFG010000005.1"/>
</dbReference>
<dbReference type="AlphaFoldDB" id="A0A7W7H2K1"/>
<dbReference type="PANTHER" id="PTHR46268:SF6">
    <property type="entry name" value="UNIVERSAL STRESS PROTEIN UP12"/>
    <property type="match status" value="1"/>
</dbReference>
<feature type="compositionally biased region" description="Basic and acidic residues" evidence="2">
    <location>
        <begin position="1"/>
        <end position="15"/>
    </location>
</feature>
<reference evidence="4 5" key="1">
    <citation type="submission" date="2020-08" db="EMBL/GenBank/DDBJ databases">
        <title>Sequencing the genomes of 1000 actinobacteria strains.</title>
        <authorList>
            <person name="Klenk H.-P."/>
        </authorList>
    </citation>
    <scope>NUCLEOTIDE SEQUENCE [LARGE SCALE GENOMIC DNA]</scope>
    <source>
        <strain evidence="4 5">DSM 45809</strain>
    </source>
</reference>
<dbReference type="SUPFAM" id="SSF52402">
    <property type="entry name" value="Adenine nucleotide alpha hydrolases-like"/>
    <property type="match status" value="2"/>
</dbReference>
<protein>
    <submittedName>
        <fullName evidence="4">Nucleotide-binding universal stress UspA family protein</fullName>
    </submittedName>
</protein>
<evidence type="ECO:0000313" key="4">
    <source>
        <dbReference type="EMBL" id="MBB4742826.1"/>
    </source>
</evidence>